<organism evidence="3 4">
    <name type="scientific">Cercocebus atys</name>
    <name type="common">Sooty mangabey</name>
    <name type="synonym">Cercocebus torquatus atys</name>
    <dbReference type="NCBI Taxonomy" id="9531"/>
    <lineage>
        <taxon>Eukaryota</taxon>
        <taxon>Metazoa</taxon>
        <taxon>Chordata</taxon>
        <taxon>Craniata</taxon>
        <taxon>Vertebrata</taxon>
        <taxon>Euteleostomi</taxon>
        <taxon>Mammalia</taxon>
        <taxon>Eutheria</taxon>
        <taxon>Euarchontoglires</taxon>
        <taxon>Primates</taxon>
        <taxon>Haplorrhini</taxon>
        <taxon>Catarrhini</taxon>
        <taxon>Cercopithecidae</taxon>
        <taxon>Cercopithecinae</taxon>
        <taxon>Cercocebus</taxon>
    </lineage>
</organism>
<evidence type="ECO:0000313" key="3">
    <source>
        <dbReference type="Ensembl" id="ENSCATP00000044713.1"/>
    </source>
</evidence>
<dbReference type="PANTHER" id="PTHR10794">
    <property type="entry name" value="ABHYDROLASE DOMAIN-CONTAINING PROTEIN"/>
    <property type="match status" value="1"/>
</dbReference>
<dbReference type="AlphaFoldDB" id="A0A2K5P4T0"/>
<dbReference type="GO" id="GO:0051793">
    <property type="term" value="P:medium-chain fatty acid catabolic process"/>
    <property type="evidence" value="ECO:0007669"/>
    <property type="project" value="TreeGrafter"/>
</dbReference>
<sequence>MQRLAMDLRMLSRELSLYLEHQVRVGFFGSGVGLSLILGFSVAYACYYLSSIAKKPQLVTGGESFSRFLQDHCPVVTETYYPTVWCWESRGQTLLRPFITSKPPVQYRNELIKTADGGQISLDWFDNDNSTRYMDASTRPTILLLPGLTGTSKESYILHMIHLSEELGYRCVVFNNRGVAGENLLTPRTYCCANTEDLETVIHHVHSLYPSAPFLAAGVSMGGIRKCRVYNYARLLFFNYYYSTTTDPFLLLRYAFPNKNLMIIFFSLLLLSYCHPVWAEAIPIETAKQNPNVALVLTSYGGHIGFLEGIWPRQSTYMDRVFKQFVQAMVEHGHELS</sequence>
<comment type="similarity">
    <text evidence="1">Belongs to the AB hydrolase superfamily. AB hydrolase 4 family.</text>
</comment>
<dbReference type="FunFam" id="3.40.50.1820:FF:000890">
    <property type="entry name" value="Abhydrolase domain containing 3"/>
    <property type="match status" value="1"/>
</dbReference>
<keyword evidence="2" id="KW-0812">Transmembrane</keyword>
<evidence type="ECO:0000256" key="1">
    <source>
        <dbReference type="ARBA" id="ARBA00010884"/>
    </source>
</evidence>
<dbReference type="GO" id="GO:0008126">
    <property type="term" value="F:acetylesterase activity"/>
    <property type="evidence" value="ECO:0007669"/>
    <property type="project" value="TreeGrafter"/>
</dbReference>
<dbReference type="PIRSF" id="PIRSF005211">
    <property type="entry name" value="Ab_hydro_YheT"/>
    <property type="match status" value="1"/>
</dbReference>
<dbReference type="Proteomes" id="UP000233060">
    <property type="component" value="Unassembled WGS sequence"/>
</dbReference>
<dbReference type="GO" id="GO:0047372">
    <property type="term" value="F:monoacylglycerol lipase activity"/>
    <property type="evidence" value="ECO:0007669"/>
    <property type="project" value="TreeGrafter"/>
</dbReference>
<dbReference type="Gene3D" id="3.40.50.1820">
    <property type="entry name" value="alpha/beta hydrolase"/>
    <property type="match status" value="1"/>
</dbReference>
<dbReference type="GO" id="GO:0004623">
    <property type="term" value="F:phospholipase A2 activity"/>
    <property type="evidence" value="ECO:0007669"/>
    <property type="project" value="TreeGrafter"/>
</dbReference>
<gene>
    <name evidence="3" type="primary">ABHD3</name>
</gene>
<keyword evidence="2" id="KW-0472">Membrane</keyword>
<dbReference type="InterPro" id="IPR050960">
    <property type="entry name" value="AB_hydrolase_4_sf"/>
</dbReference>
<dbReference type="InterPro" id="IPR029058">
    <property type="entry name" value="AB_hydrolase_fold"/>
</dbReference>
<dbReference type="Bgee" id="ENSCATG00000044817">
    <property type="expression patterns" value="Expressed in colon and 12 other cell types or tissues"/>
</dbReference>
<reference evidence="3" key="2">
    <citation type="submission" date="2025-09" db="UniProtKB">
        <authorList>
            <consortium name="Ensembl"/>
        </authorList>
    </citation>
    <scope>IDENTIFICATION</scope>
</reference>
<reference evidence="3" key="1">
    <citation type="submission" date="2025-08" db="UniProtKB">
        <authorList>
            <consortium name="Ensembl"/>
        </authorList>
    </citation>
    <scope>IDENTIFICATION</scope>
</reference>
<dbReference type="GO" id="GO:0008970">
    <property type="term" value="F:phospholipase A1 activity"/>
    <property type="evidence" value="ECO:0007669"/>
    <property type="project" value="TreeGrafter"/>
</dbReference>
<evidence type="ECO:0000313" key="4">
    <source>
        <dbReference type="Proteomes" id="UP000233060"/>
    </source>
</evidence>
<dbReference type="GO" id="GO:0046470">
    <property type="term" value="P:phosphatidylcholine metabolic process"/>
    <property type="evidence" value="ECO:0007669"/>
    <property type="project" value="TreeGrafter"/>
</dbReference>
<dbReference type="PANTHER" id="PTHR10794:SF50">
    <property type="entry name" value="PHOSPHOLIPASE ABHD3"/>
    <property type="match status" value="1"/>
</dbReference>
<name>A0A2K5P4T0_CERAT</name>
<evidence type="ECO:0000256" key="2">
    <source>
        <dbReference type="SAM" id="Phobius"/>
    </source>
</evidence>
<feature type="transmembrane region" description="Helical" evidence="2">
    <location>
        <begin position="25"/>
        <end position="49"/>
    </location>
</feature>
<dbReference type="SUPFAM" id="SSF53474">
    <property type="entry name" value="alpha/beta-Hydrolases"/>
    <property type="match status" value="1"/>
</dbReference>
<accession>A0A2K5P4T0</accession>
<protein>
    <submittedName>
        <fullName evidence="3">Abhydrolase domain containing 3, phospholipase</fullName>
    </submittedName>
</protein>
<dbReference type="InterPro" id="IPR012020">
    <property type="entry name" value="ABHD4"/>
</dbReference>
<keyword evidence="2" id="KW-1133">Transmembrane helix</keyword>
<dbReference type="GeneTree" id="ENSGT00950000182902"/>
<dbReference type="Ensembl" id="ENSCATT00000069155.1">
    <property type="protein sequence ID" value="ENSCATP00000044713.1"/>
    <property type="gene ID" value="ENSCATG00000044817.1"/>
</dbReference>
<proteinExistence type="inferred from homology"/>
<keyword evidence="4" id="KW-1185">Reference proteome</keyword>
<dbReference type="GO" id="GO:0051792">
    <property type="term" value="P:medium-chain fatty acid biosynthetic process"/>
    <property type="evidence" value="ECO:0007669"/>
    <property type="project" value="TreeGrafter"/>
</dbReference>